<protein>
    <recommendedName>
        <fullName evidence="3 5">glucose-6-phosphate 1-epimerase</fullName>
        <ecNumber evidence="3 5">5.1.3.15</ecNumber>
    </recommendedName>
</protein>
<dbReference type="InterPro" id="IPR011013">
    <property type="entry name" value="Gal_mutarotase_sf_dom"/>
</dbReference>
<comment type="similarity">
    <text evidence="2 5">Belongs to the glucose-6-phosphate 1-epimerase family.</text>
</comment>
<evidence type="ECO:0000256" key="4">
    <source>
        <dbReference type="ARBA" id="ARBA00023235"/>
    </source>
</evidence>
<keyword evidence="9" id="KW-1185">Reference proteome</keyword>
<evidence type="ECO:0000256" key="3">
    <source>
        <dbReference type="ARBA" id="ARBA00012083"/>
    </source>
</evidence>
<evidence type="ECO:0000313" key="9">
    <source>
        <dbReference type="Proteomes" id="UP001454036"/>
    </source>
</evidence>
<evidence type="ECO:0000256" key="1">
    <source>
        <dbReference type="ARBA" id="ARBA00001096"/>
    </source>
</evidence>
<feature type="signal peptide" evidence="7">
    <location>
        <begin position="1"/>
        <end position="27"/>
    </location>
</feature>
<reference evidence="8 9" key="1">
    <citation type="submission" date="2024-01" db="EMBL/GenBank/DDBJ databases">
        <title>The complete chloroplast genome sequence of Lithospermum erythrorhizon: insights into the phylogenetic relationship among Boraginaceae species and the maternal lineages of purple gromwells.</title>
        <authorList>
            <person name="Okada T."/>
            <person name="Watanabe K."/>
        </authorList>
    </citation>
    <scope>NUCLEOTIDE SEQUENCE [LARGE SCALE GENOMIC DNA]</scope>
</reference>
<name>A0AAV3REA5_LITER</name>
<keyword evidence="4 5" id="KW-0413">Isomerase</keyword>
<dbReference type="CDD" id="cd09020">
    <property type="entry name" value="D-hex-6-P-epi_like"/>
    <property type="match status" value="1"/>
</dbReference>
<dbReference type="EMBL" id="BAABME010009208">
    <property type="protein sequence ID" value="GAA0174749.1"/>
    <property type="molecule type" value="Genomic_DNA"/>
</dbReference>
<gene>
    <name evidence="8" type="ORF">LIER_28080</name>
</gene>
<evidence type="ECO:0000256" key="7">
    <source>
        <dbReference type="SAM" id="SignalP"/>
    </source>
</evidence>
<evidence type="ECO:0000256" key="5">
    <source>
        <dbReference type="PIRNR" id="PIRNR016020"/>
    </source>
</evidence>
<organism evidence="8 9">
    <name type="scientific">Lithospermum erythrorhizon</name>
    <name type="common">Purple gromwell</name>
    <name type="synonym">Lithospermum officinale var. erythrorhizon</name>
    <dbReference type="NCBI Taxonomy" id="34254"/>
    <lineage>
        <taxon>Eukaryota</taxon>
        <taxon>Viridiplantae</taxon>
        <taxon>Streptophyta</taxon>
        <taxon>Embryophyta</taxon>
        <taxon>Tracheophyta</taxon>
        <taxon>Spermatophyta</taxon>
        <taxon>Magnoliopsida</taxon>
        <taxon>eudicotyledons</taxon>
        <taxon>Gunneridae</taxon>
        <taxon>Pentapetalae</taxon>
        <taxon>asterids</taxon>
        <taxon>lamiids</taxon>
        <taxon>Boraginales</taxon>
        <taxon>Boraginaceae</taxon>
        <taxon>Boraginoideae</taxon>
        <taxon>Lithospermeae</taxon>
        <taxon>Lithospermum</taxon>
    </lineage>
</organism>
<feature type="chain" id="PRO_5043708040" description="glucose-6-phosphate 1-epimerase" evidence="7">
    <location>
        <begin position="28"/>
        <end position="340"/>
    </location>
</feature>
<feature type="active site" evidence="6">
    <location>
        <position position="207"/>
    </location>
</feature>
<dbReference type="GO" id="GO:0005975">
    <property type="term" value="P:carbohydrate metabolic process"/>
    <property type="evidence" value="ECO:0007669"/>
    <property type="project" value="InterPro"/>
</dbReference>
<sequence length="340" mass="38259">MKFPFARSPSWLIFLFSSFLYHHFSTASVARDSLLVNPLHVNTKAPGVKLGKGINGLDKIILQGKNGASSEIYLYGAHLTSWKNPNGTEFIFVSKNSNFEPPKPIRGGIPICFPQFSSYGPLPSHGFARNRFWKIEKNPPPFSSSFTIKSKAFVDLILTPTAQDLEIWPHKFEFRLRAGLKNNGDLILISRVKNIDKSQFNFTFAFHTYFSVGDISEVTINGLQNLDYLDNTRNRTRFTGDGKPIVINSEYDRVFLDTPSRIAIKDGSKKQRFVVHKDGIADAVVWNPWEKKAKTIVDFVAEEYKEMVAVEAAVVGKPIKLIPGAQWIGTLQLSALKSQF</sequence>
<accession>A0AAV3REA5</accession>
<feature type="active site" evidence="6">
    <location>
        <position position="311"/>
    </location>
</feature>
<dbReference type="PANTHER" id="PTHR11122:SF40">
    <property type="entry name" value="GLUCOSE-6-PHOSPHATE 1-EPIMERASE"/>
    <property type="match status" value="1"/>
</dbReference>
<dbReference type="GO" id="GO:0030246">
    <property type="term" value="F:carbohydrate binding"/>
    <property type="evidence" value="ECO:0007669"/>
    <property type="project" value="UniProtKB-UniRule"/>
</dbReference>
<keyword evidence="7" id="KW-0732">Signal</keyword>
<evidence type="ECO:0000313" key="8">
    <source>
        <dbReference type="EMBL" id="GAA0174749.1"/>
    </source>
</evidence>
<comment type="catalytic activity">
    <reaction evidence="1">
        <text>alpha-D-glucose 6-phosphate = beta-D-glucose 6-phosphate</text>
        <dbReference type="Rhea" id="RHEA:16249"/>
        <dbReference type="ChEBI" id="CHEBI:58225"/>
        <dbReference type="ChEBI" id="CHEBI:58247"/>
        <dbReference type="EC" id="5.1.3.15"/>
    </reaction>
</comment>
<dbReference type="Gene3D" id="2.70.98.10">
    <property type="match status" value="1"/>
</dbReference>
<dbReference type="GO" id="GO:0005737">
    <property type="term" value="C:cytoplasm"/>
    <property type="evidence" value="ECO:0007669"/>
    <property type="project" value="TreeGrafter"/>
</dbReference>
<evidence type="ECO:0000256" key="2">
    <source>
        <dbReference type="ARBA" id="ARBA00005866"/>
    </source>
</evidence>
<dbReference type="EC" id="5.1.3.15" evidence="3 5"/>
<dbReference type="Proteomes" id="UP001454036">
    <property type="component" value="Unassembled WGS sequence"/>
</dbReference>
<dbReference type="InterPro" id="IPR008183">
    <property type="entry name" value="Aldose_1/G6P_1-epimerase"/>
</dbReference>
<comment type="caution">
    <text evidence="8">The sequence shown here is derived from an EMBL/GenBank/DDBJ whole genome shotgun (WGS) entry which is preliminary data.</text>
</comment>
<dbReference type="InterPro" id="IPR025532">
    <property type="entry name" value="G6P_1-epimerase"/>
</dbReference>
<dbReference type="GO" id="GO:0047938">
    <property type="term" value="F:glucose-6-phosphate 1-epimerase activity"/>
    <property type="evidence" value="ECO:0007669"/>
    <property type="project" value="UniProtKB-UniRule"/>
</dbReference>
<dbReference type="PIRSF" id="PIRSF016020">
    <property type="entry name" value="PHexose_mutarotase"/>
    <property type="match status" value="1"/>
</dbReference>
<dbReference type="InterPro" id="IPR014718">
    <property type="entry name" value="GH-type_carb-bd"/>
</dbReference>
<dbReference type="Pfam" id="PF01263">
    <property type="entry name" value="Aldose_epim"/>
    <property type="match status" value="1"/>
</dbReference>
<dbReference type="SUPFAM" id="SSF74650">
    <property type="entry name" value="Galactose mutarotase-like"/>
    <property type="match status" value="1"/>
</dbReference>
<proteinExistence type="inferred from homology"/>
<dbReference type="PANTHER" id="PTHR11122">
    <property type="entry name" value="APOSPORY-ASSOCIATED PROTEIN C-RELATED"/>
    <property type="match status" value="1"/>
</dbReference>
<dbReference type="AlphaFoldDB" id="A0AAV3REA5"/>
<evidence type="ECO:0000256" key="6">
    <source>
        <dbReference type="PIRSR" id="PIRSR016020-1"/>
    </source>
</evidence>